<dbReference type="Proteomes" id="UP000596742">
    <property type="component" value="Unassembled WGS sequence"/>
</dbReference>
<organism evidence="2 3">
    <name type="scientific">Mytilus galloprovincialis</name>
    <name type="common">Mediterranean mussel</name>
    <dbReference type="NCBI Taxonomy" id="29158"/>
    <lineage>
        <taxon>Eukaryota</taxon>
        <taxon>Metazoa</taxon>
        <taxon>Spiralia</taxon>
        <taxon>Lophotrochozoa</taxon>
        <taxon>Mollusca</taxon>
        <taxon>Bivalvia</taxon>
        <taxon>Autobranchia</taxon>
        <taxon>Pteriomorphia</taxon>
        <taxon>Mytilida</taxon>
        <taxon>Mytiloidea</taxon>
        <taxon>Mytilidae</taxon>
        <taxon>Mytilinae</taxon>
        <taxon>Mytilus</taxon>
    </lineage>
</organism>
<evidence type="ECO:0000313" key="2">
    <source>
        <dbReference type="EMBL" id="VDI76836.1"/>
    </source>
</evidence>
<proteinExistence type="predicted"/>
<sequence>MDDKNSSDDCYSSDFEDDTEPGTTTCTINLENDFSITGPSSLHSILNEFITTKWTADEKNNSLKFLNLPLEKTFVSDIFRTVPRQDEEKRNPCVKIQKEQSDKTCSFKFNIPSQYNDQVSFSVKMRDSFVEKTVSQFYEVFAWINDGLEWKMFQATVKDGFAEFYCNQLHSFGIVIQTKRMNATVNPLGTEIEIRDGCACILKFDKDCVKSNENFRYTVHTPDVEFSRNIHTSTRHVKHVSNKVNFEYDKAKFLKPIKVVVSFTNVPLKPQNKSKIEVLCVGYKNGSASIVDSMKKSADSIYSGSLYGYDGVSFAAVLKIKEEKISKIELTDELNLFYGSRILCNILVHFLKRNSSTLRLRVNCCRAEQTKLLITKEQQEGHFLIHKSENLGLTPYQRFKLRPAGCIGLKSGSGAHLWMLFLSVSSENALTFQVQINRIMGGSPNAILCFSTDTNTKTYTEIMKVEFNLDSLPFLQNRLDIGELNQSKIDTKKIETVKITKSSDLKSIEAGVDNVASSIHCPTDCSTFVSETESKHPNVGGLILSNTTLERYEQ</sequence>
<dbReference type="AlphaFoldDB" id="A0A8B6HCB0"/>
<comment type="caution">
    <text evidence="2">The sequence shown here is derived from an EMBL/GenBank/DDBJ whole genome shotgun (WGS) entry which is preliminary data.</text>
</comment>
<evidence type="ECO:0000256" key="1">
    <source>
        <dbReference type="SAM" id="MobiDB-lite"/>
    </source>
</evidence>
<feature type="region of interest" description="Disordered" evidence="1">
    <location>
        <begin position="1"/>
        <end position="22"/>
    </location>
</feature>
<reference evidence="2" key="1">
    <citation type="submission" date="2018-11" db="EMBL/GenBank/DDBJ databases">
        <authorList>
            <person name="Alioto T."/>
            <person name="Alioto T."/>
        </authorList>
    </citation>
    <scope>NUCLEOTIDE SEQUENCE</scope>
</reference>
<accession>A0A8B6HCB0</accession>
<dbReference type="EMBL" id="UYJE01009790">
    <property type="protein sequence ID" value="VDI76836.1"/>
    <property type="molecule type" value="Genomic_DNA"/>
</dbReference>
<keyword evidence="3" id="KW-1185">Reference proteome</keyword>
<protein>
    <submittedName>
        <fullName evidence="2">Uncharacterized protein</fullName>
    </submittedName>
</protein>
<name>A0A8B6HCB0_MYTGA</name>
<dbReference type="OrthoDB" id="6109076at2759"/>
<gene>
    <name evidence="2" type="ORF">MGAL_10B056900</name>
</gene>
<evidence type="ECO:0000313" key="3">
    <source>
        <dbReference type="Proteomes" id="UP000596742"/>
    </source>
</evidence>